<organism evidence="4">
    <name type="scientific">marine sediment metagenome</name>
    <dbReference type="NCBI Taxonomy" id="412755"/>
    <lineage>
        <taxon>unclassified sequences</taxon>
        <taxon>metagenomes</taxon>
        <taxon>ecological metagenomes</taxon>
    </lineage>
</organism>
<dbReference type="SUPFAM" id="SSF53218">
    <property type="entry name" value="Molybdenum cofactor biosynthesis proteins"/>
    <property type="match status" value="1"/>
</dbReference>
<evidence type="ECO:0000256" key="2">
    <source>
        <dbReference type="ARBA" id="ARBA00023150"/>
    </source>
</evidence>
<dbReference type="InterPro" id="IPR038987">
    <property type="entry name" value="MoeA-like"/>
</dbReference>
<dbReference type="Gene3D" id="2.170.190.11">
    <property type="entry name" value="Molybdopterin biosynthesis moea protein, domain 3"/>
    <property type="match status" value="1"/>
</dbReference>
<evidence type="ECO:0000259" key="3">
    <source>
        <dbReference type="SMART" id="SM00852"/>
    </source>
</evidence>
<accession>X0SXF0</accession>
<name>X0SXF0_9ZZZZ</name>
<evidence type="ECO:0000313" key="4">
    <source>
        <dbReference type="EMBL" id="GAF85664.1"/>
    </source>
</evidence>
<dbReference type="CDD" id="cd00887">
    <property type="entry name" value="MoeA"/>
    <property type="match status" value="1"/>
</dbReference>
<proteinExistence type="predicted"/>
<dbReference type="NCBIfam" id="NF045515">
    <property type="entry name" value="Glp_gephyrin"/>
    <property type="match status" value="1"/>
</dbReference>
<dbReference type="FunFam" id="2.170.190.11:FF:000001">
    <property type="entry name" value="Molybdopterin molybdenumtransferase"/>
    <property type="match status" value="1"/>
</dbReference>
<protein>
    <recommendedName>
        <fullName evidence="3">MoaB/Mog domain-containing protein</fullName>
    </recommendedName>
</protein>
<keyword evidence="2" id="KW-0501">Molybdenum cofactor biosynthesis</keyword>
<dbReference type="InterPro" id="IPR005110">
    <property type="entry name" value="MoeA_linker/N"/>
</dbReference>
<dbReference type="PANTHER" id="PTHR10192">
    <property type="entry name" value="MOLYBDOPTERIN BIOSYNTHESIS PROTEIN"/>
    <property type="match status" value="1"/>
</dbReference>
<dbReference type="GO" id="GO:0005829">
    <property type="term" value="C:cytosol"/>
    <property type="evidence" value="ECO:0007669"/>
    <property type="project" value="TreeGrafter"/>
</dbReference>
<dbReference type="EMBL" id="BARS01001127">
    <property type="protein sequence ID" value="GAF85664.1"/>
    <property type="molecule type" value="Genomic_DNA"/>
</dbReference>
<reference evidence="4" key="1">
    <citation type="journal article" date="2014" name="Front. Microbiol.">
        <title>High frequency of phylogenetically diverse reductive dehalogenase-homologous genes in deep subseafloor sedimentary metagenomes.</title>
        <authorList>
            <person name="Kawai M."/>
            <person name="Futagami T."/>
            <person name="Toyoda A."/>
            <person name="Takaki Y."/>
            <person name="Nishi S."/>
            <person name="Hori S."/>
            <person name="Arai W."/>
            <person name="Tsubouchi T."/>
            <person name="Morono Y."/>
            <person name="Uchiyama I."/>
            <person name="Ito T."/>
            <person name="Fujiyama A."/>
            <person name="Inagaki F."/>
            <person name="Takami H."/>
        </authorList>
    </citation>
    <scope>NUCLEOTIDE SEQUENCE</scope>
    <source>
        <strain evidence="4">Expedition CK06-06</strain>
    </source>
</reference>
<dbReference type="InterPro" id="IPR036425">
    <property type="entry name" value="MoaB/Mog-like_dom_sf"/>
</dbReference>
<comment type="pathway">
    <text evidence="1">Cofactor biosynthesis; molybdopterin biosynthesis.</text>
</comment>
<dbReference type="Pfam" id="PF00994">
    <property type="entry name" value="MoCF_biosynth"/>
    <property type="match status" value="1"/>
</dbReference>
<dbReference type="Pfam" id="PF03453">
    <property type="entry name" value="MoeA_N"/>
    <property type="match status" value="1"/>
</dbReference>
<dbReference type="SUPFAM" id="SSF63882">
    <property type="entry name" value="MoeA N-terminal region -like"/>
    <property type="match status" value="1"/>
</dbReference>
<comment type="caution">
    <text evidence="4">The sequence shown here is derived from an EMBL/GenBank/DDBJ whole genome shotgun (WGS) entry which is preliminary data.</text>
</comment>
<evidence type="ECO:0000256" key="1">
    <source>
        <dbReference type="ARBA" id="ARBA00005046"/>
    </source>
</evidence>
<sequence length="293" mass="30970">MISVDDALERILSYVSVLEPEEKPIVEALSQVLAEDVIAPFNIPPLDNSAMDGYALQAASTVGASPSGPVELRVVGELAAGYVFEGEVTPGTAVRIMTGAPVPRGADAVVPFEETEEAAHKAPATARRIDEGVRILREARPGGNIRRAGEDIREGQQVLAKGVVLRPAEIGVLASVGRATVEVVRRPVVAVLSTGDELVEVGQPLPPGRIYDSNAYSLAALIQRYGGIPQVLGIAFDTVEALVDKIHQGLDADMFLTSAGVSRGDYDMVKDVLAREGEIDFWTAAMKPGKPLA</sequence>
<feature type="domain" description="MoaB/Mog" evidence="3">
    <location>
        <begin position="190"/>
        <end position="293"/>
    </location>
</feature>
<dbReference type="Gene3D" id="3.40.980.10">
    <property type="entry name" value="MoaB/Mog-like domain"/>
    <property type="match status" value="1"/>
</dbReference>
<dbReference type="SMART" id="SM00852">
    <property type="entry name" value="MoCF_biosynth"/>
    <property type="match status" value="1"/>
</dbReference>
<feature type="non-terminal residue" evidence="4">
    <location>
        <position position="293"/>
    </location>
</feature>
<dbReference type="AlphaFoldDB" id="X0SXF0"/>
<dbReference type="InterPro" id="IPR001453">
    <property type="entry name" value="MoaB/Mog_dom"/>
</dbReference>
<dbReference type="PANTHER" id="PTHR10192:SF5">
    <property type="entry name" value="GEPHYRIN"/>
    <property type="match status" value="1"/>
</dbReference>
<dbReference type="InterPro" id="IPR036135">
    <property type="entry name" value="MoeA_linker/N_sf"/>
</dbReference>
<dbReference type="GO" id="GO:0061599">
    <property type="term" value="F:molybdopterin molybdotransferase activity"/>
    <property type="evidence" value="ECO:0007669"/>
    <property type="project" value="TreeGrafter"/>
</dbReference>
<dbReference type="GO" id="GO:0006777">
    <property type="term" value="P:Mo-molybdopterin cofactor biosynthetic process"/>
    <property type="evidence" value="ECO:0007669"/>
    <property type="project" value="UniProtKB-KW"/>
</dbReference>
<dbReference type="Gene3D" id="3.90.105.10">
    <property type="entry name" value="Molybdopterin biosynthesis moea protein, domain 2"/>
    <property type="match status" value="1"/>
</dbReference>
<gene>
    <name evidence="4" type="ORF">S01H1_02358</name>
</gene>